<dbReference type="SUPFAM" id="SSF53613">
    <property type="entry name" value="Ribokinase-like"/>
    <property type="match status" value="1"/>
</dbReference>
<name>A0A5N5RDT5_9BIFI</name>
<dbReference type="Proteomes" id="UP000326336">
    <property type="component" value="Unassembled WGS sequence"/>
</dbReference>
<evidence type="ECO:0000313" key="5">
    <source>
        <dbReference type="EMBL" id="KAB5605428.1"/>
    </source>
</evidence>
<dbReference type="AlphaFoldDB" id="A0A5N5RDT5"/>
<accession>A0A5N5RDT5</accession>
<organism evidence="5 6">
    <name type="scientific">Bifidobacterium jacchi</name>
    <dbReference type="NCBI Taxonomy" id="2490545"/>
    <lineage>
        <taxon>Bacteria</taxon>
        <taxon>Bacillati</taxon>
        <taxon>Actinomycetota</taxon>
        <taxon>Actinomycetes</taxon>
        <taxon>Bifidobacteriales</taxon>
        <taxon>Bifidobacteriaceae</taxon>
        <taxon>Bifidobacterium</taxon>
    </lineage>
</organism>
<evidence type="ECO:0000259" key="4">
    <source>
        <dbReference type="Pfam" id="PF00294"/>
    </source>
</evidence>
<feature type="region of interest" description="Disordered" evidence="3">
    <location>
        <begin position="1"/>
        <end position="35"/>
    </location>
</feature>
<comment type="caution">
    <text evidence="5">The sequence shown here is derived from an EMBL/GenBank/DDBJ whole genome shotgun (WGS) entry which is preliminary data.</text>
</comment>
<protein>
    <submittedName>
        <fullName evidence="5">Sugar kinase</fullName>
    </submittedName>
</protein>
<evidence type="ECO:0000256" key="2">
    <source>
        <dbReference type="ARBA" id="ARBA00022777"/>
    </source>
</evidence>
<proteinExistence type="predicted"/>
<dbReference type="GO" id="GO:0005829">
    <property type="term" value="C:cytosol"/>
    <property type="evidence" value="ECO:0007669"/>
    <property type="project" value="TreeGrafter"/>
</dbReference>
<keyword evidence="1" id="KW-0808">Transferase</keyword>
<dbReference type="InterPro" id="IPR029056">
    <property type="entry name" value="Ribokinase-like"/>
</dbReference>
<dbReference type="OrthoDB" id="9808601at2"/>
<dbReference type="PANTHER" id="PTHR10584">
    <property type="entry name" value="SUGAR KINASE"/>
    <property type="match status" value="1"/>
</dbReference>
<sequence length="346" mass="36133">MHRQSKCIGDRATQGAATMSQQHANESQRTSGRAPQAVTVGIHIVDILGRPVTAIPEGQGMVVLDEIRMTAAGTAAATAYGLARLGVPTATFGRIGDDELGGWLKDRLRREGVDVTGLTVTDQAPTSATMLPIRPDGSRPALHVPGASKFLGPENVDLDVVRSARHIHIGGTFLLDRLDGEPTAKLLRQAREWGLTTSVDIIGVPTADFEKVLGPVYPYIDYFLPNDEDAMMLSGTSSVADASRWFRDRGVGTTAITLGADGVAVASGDGEETIIPAYKVDVVDTSGCGDAFSAGFIAGLLDGLDPIAAAEQGVATGSAAARGLGSDAGVRSRAELDEFIRTTPRA</sequence>
<evidence type="ECO:0000313" key="6">
    <source>
        <dbReference type="Proteomes" id="UP000326336"/>
    </source>
</evidence>
<dbReference type="Pfam" id="PF00294">
    <property type="entry name" value="PfkB"/>
    <property type="match status" value="1"/>
</dbReference>
<reference evidence="5 6" key="1">
    <citation type="journal article" date="2019" name="Int. J. Syst. Evol. Microbiol.">
        <title>Bifidobacterium jacchi sp. nov., isolated from the faeces of a baby common marmoset (Callithrix jacchus).</title>
        <authorList>
            <person name="Modesto M."/>
            <person name="Watanabe K."/>
            <person name="Arita M."/>
            <person name="Satti M."/>
            <person name="Oki K."/>
            <person name="Sciavilla P."/>
            <person name="Patavino C."/>
            <person name="Camma C."/>
            <person name="Michelini S."/>
            <person name="Sgorbati B."/>
            <person name="Mattarelli P."/>
        </authorList>
    </citation>
    <scope>NUCLEOTIDE SEQUENCE [LARGE SCALE GENOMIC DNA]</scope>
    <source>
        <strain evidence="5 6">MRM 9.3</strain>
    </source>
</reference>
<gene>
    <name evidence="5" type="ORF">EHS19_09220</name>
</gene>
<dbReference type="InterPro" id="IPR011611">
    <property type="entry name" value="PfkB_dom"/>
</dbReference>
<dbReference type="GO" id="GO:0016301">
    <property type="term" value="F:kinase activity"/>
    <property type="evidence" value="ECO:0007669"/>
    <property type="project" value="UniProtKB-KW"/>
</dbReference>
<dbReference type="EMBL" id="RQSP01000045">
    <property type="protein sequence ID" value="KAB5605428.1"/>
    <property type="molecule type" value="Genomic_DNA"/>
</dbReference>
<dbReference type="PANTHER" id="PTHR10584:SF166">
    <property type="entry name" value="RIBOKINASE"/>
    <property type="match status" value="1"/>
</dbReference>
<dbReference type="CDD" id="cd01166">
    <property type="entry name" value="KdgK"/>
    <property type="match status" value="1"/>
</dbReference>
<evidence type="ECO:0000256" key="3">
    <source>
        <dbReference type="SAM" id="MobiDB-lite"/>
    </source>
</evidence>
<evidence type="ECO:0000256" key="1">
    <source>
        <dbReference type="ARBA" id="ARBA00022679"/>
    </source>
</evidence>
<feature type="domain" description="Carbohydrate kinase PfkB" evidence="4">
    <location>
        <begin position="38"/>
        <end position="327"/>
    </location>
</feature>
<keyword evidence="6" id="KW-1185">Reference proteome</keyword>
<keyword evidence="2 5" id="KW-0418">Kinase</keyword>
<feature type="compositionally biased region" description="Polar residues" evidence="3">
    <location>
        <begin position="15"/>
        <end position="33"/>
    </location>
</feature>
<dbReference type="Gene3D" id="3.40.1190.20">
    <property type="match status" value="1"/>
</dbReference>